<proteinExistence type="predicted"/>
<keyword evidence="1" id="KW-1133">Transmembrane helix</keyword>
<evidence type="ECO:0000313" key="3">
    <source>
        <dbReference type="EMBL" id="MFD1484627.1"/>
    </source>
</evidence>
<reference evidence="4" key="1">
    <citation type="journal article" date="2019" name="Int. J. Syst. Evol. Microbiol.">
        <title>The Global Catalogue of Microorganisms (GCM) 10K type strain sequencing project: providing services to taxonomists for standard genome sequencing and annotation.</title>
        <authorList>
            <consortium name="The Broad Institute Genomics Platform"/>
            <consortium name="The Broad Institute Genome Sequencing Center for Infectious Disease"/>
            <person name="Wu L."/>
            <person name="Ma J."/>
        </authorList>
    </citation>
    <scope>NUCLEOTIDE SEQUENCE [LARGE SCALE GENOMIC DNA]</scope>
    <source>
        <strain evidence="4">CCM 8903</strain>
    </source>
</reference>
<feature type="transmembrane region" description="Helical" evidence="1">
    <location>
        <begin position="60"/>
        <end position="80"/>
    </location>
</feature>
<gene>
    <name evidence="3" type="ORF">ACFQ5J_05225</name>
</gene>
<sequence>MKKIFLTISLIVALFCAPTVSVSARVGGAIGGGGGMHMGGHPSYGGGHMMSGRRMLLGRGLWFGGPIIVLALAVGGWQLLKRRQQDRAATRTEALSPIDPALAKDFEPLFYTVEEAWSQNDQATLAQHMTSKCFSRQKAILDRWQQAGRLNRLEDLVLIDMQQELSDADHPHVVITAQARDYFEYLDRPAAFNQTQHDDAMIERFSEVWELAYAQADGRLLLAKIRQ</sequence>
<name>A0ABW4E3Y4_9LACO</name>
<comment type="caution">
    <text evidence="3">The sequence shown here is derived from an EMBL/GenBank/DDBJ whole genome shotgun (WGS) entry which is preliminary data.</text>
</comment>
<evidence type="ECO:0000256" key="2">
    <source>
        <dbReference type="SAM" id="SignalP"/>
    </source>
</evidence>
<keyword evidence="4" id="KW-1185">Reference proteome</keyword>
<evidence type="ECO:0000313" key="4">
    <source>
        <dbReference type="Proteomes" id="UP001597252"/>
    </source>
</evidence>
<keyword evidence="1" id="KW-0812">Transmembrane</keyword>
<dbReference type="Gene3D" id="3.10.450.240">
    <property type="match status" value="1"/>
</dbReference>
<feature type="signal peptide" evidence="2">
    <location>
        <begin position="1"/>
        <end position="24"/>
    </location>
</feature>
<protein>
    <recommendedName>
        <fullName evidence="5">Tim44-like domain-containing protein</fullName>
    </recommendedName>
</protein>
<dbReference type="EMBL" id="JBHTON010000014">
    <property type="protein sequence ID" value="MFD1484627.1"/>
    <property type="molecule type" value="Genomic_DNA"/>
</dbReference>
<evidence type="ECO:0008006" key="5">
    <source>
        <dbReference type="Google" id="ProtNLM"/>
    </source>
</evidence>
<keyword evidence="2" id="KW-0732">Signal</keyword>
<evidence type="ECO:0000256" key="1">
    <source>
        <dbReference type="SAM" id="Phobius"/>
    </source>
</evidence>
<accession>A0ABW4E3Y4</accession>
<dbReference type="Proteomes" id="UP001597252">
    <property type="component" value="Unassembled WGS sequence"/>
</dbReference>
<organism evidence="3 4">
    <name type="scientific">Lacticaseibacillus baoqingensis</name>
    <dbReference type="NCBI Taxonomy" id="2486013"/>
    <lineage>
        <taxon>Bacteria</taxon>
        <taxon>Bacillati</taxon>
        <taxon>Bacillota</taxon>
        <taxon>Bacilli</taxon>
        <taxon>Lactobacillales</taxon>
        <taxon>Lactobacillaceae</taxon>
        <taxon>Lacticaseibacillus</taxon>
    </lineage>
</organism>
<dbReference type="RefSeq" id="WP_125750890.1">
    <property type="nucleotide sequence ID" value="NZ_JBHTON010000014.1"/>
</dbReference>
<keyword evidence="1" id="KW-0472">Membrane</keyword>
<feature type="chain" id="PRO_5046008125" description="Tim44-like domain-containing protein" evidence="2">
    <location>
        <begin position="25"/>
        <end position="227"/>
    </location>
</feature>